<evidence type="ECO:0000313" key="3">
    <source>
        <dbReference type="EMBL" id="VEJ16224.1"/>
    </source>
</evidence>
<gene>
    <name evidence="3" type="ORF">NCTC10976_00306</name>
</gene>
<protein>
    <submittedName>
        <fullName evidence="3">Anticodon nuclease</fullName>
    </submittedName>
</protein>
<dbReference type="SUPFAM" id="SSF52540">
    <property type="entry name" value="P-loop containing nucleoside triphosphate hydrolases"/>
    <property type="match status" value="1"/>
</dbReference>
<proteinExistence type="predicted"/>
<organism evidence="3 4">
    <name type="scientific">Actinobacillus pleuropneumoniae</name>
    <name type="common">Haemophilus pleuropneumoniae</name>
    <dbReference type="NCBI Taxonomy" id="715"/>
    <lineage>
        <taxon>Bacteria</taxon>
        <taxon>Pseudomonadati</taxon>
        <taxon>Pseudomonadota</taxon>
        <taxon>Gammaproteobacteria</taxon>
        <taxon>Pasteurellales</taxon>
        <taxon>Pasteurellaceae</taxon>
        <taxon>Actinobacillus</taxon>
    </lineage>
</organism>
<dbReference type="EMBL" id="LR134515">
    <property type="protein sequence ID" value="VEJ16224.1"/>
    <property type="molecule type" value="Genomic_DNA"/>
</dbReference>
<feature type="domain" description="Protein CR006 P-loop" evidence="2">
    <location>
        <begin position="202"/>
        <end position="408"/>
    </location>
</feature>
<evidence type="ECO:0000313" key="4">
    <source>
        <dbReference type="Proteomes" id="UP000275510"/>
    </source>
</evidence>
<dbReference type="RefSeq" id="WP_005618998.1">
    <property type="nucleotide sequence ID" value="NZ_CBDBSX010000120.1"/>
</dbReference>
<dbReference type="InterPro" id="IPR026866">
    <property type="entry name" value="CR006_AAA"/>
</dbReference>
<sequence>MGKSLEEIALELKSNAEKEEKPKKVQVIYAFNGTGKTRLSMEFKKLVSPKGILEKEIEKEKDKIKEFNERLERAKEQEEKEKETCYENIKIMESNIQDKEKELNEAPNSRTKILYYNALTEDLFYWNNENQDEFEPILKIQENKFIPWVLYNIEGDYKITDIFQKYINNKLSPKFSKSTVTEKELEKVMSNEVTFSYGTGDDNSSKKIKISQGEERNFIWSIFYALINEVFDNLNEEKDNSKFKELEYVFIDDPVSSLDDNYLIQLAVELSSLIKKNNLSKVKFIITTHNPLFYNVLVNELDRNDKYYNYKGSNSLCSILTLMEDGKYELKSSNDSPFSYHLYLKREIESAINKDDIQKFHFHFLRQILEKLSTFLGYKDWAKTLEGIDDSEYVERILNLSSHAKQSGEESSIIKETDKRLLKDIIDFINKKFHFSQEG</sequence>
<accession>A0A448TX30</accession>
<dbReference type="InterPro" id="IPR027417">
    <property type="entry name" value="P-loop_NTPase"/>
</dbReference>
<feature type="coiled-coil region" evidence="1">
    <location>
        <begin position="50"/>
        <end position="102"/>
    </location>
</feature>
<evidence type="ECO:0000259" key="2">
    <source>
        <dbReference type="Pfam" id="PF13166"/>
    </source>
</evidence>
<reference evidence="3 4" key="1">
    <citation type="submission" date="2018-12" db="EMBL/GenBank/DDBJ databases">
        <authorList>
            <consortium name="Pathogen Informatics"/>
        </authorList>
    </citation>
    <scope>NUCLEOTIDE SEQUENCE [LARGE SCALE GENOMIC DNA]</scope>
    <source>
        <strain evidence="3 4">NCTC10976</strain>
    </source>
</reference>
<name>A0A448TX30_ACTPL</name>
<dbReference type="Proteomes" id="UP000275510">
    <property type="component" value="Chromosome"/>
</dbReference>
<keyword evidence="1" id="KW-0175">Coiled coil</keyword>
<evidence type="ECO:0000256" key="1">
    <source>
        <dbReference type="SAM" id="Coils"/>
    </source>
</evidence>
<dbReference type="Pfam" id="PF13166">
    <property type="entry name" value="AAA_13"/>
    <property type="match status" value="1"/>
</dbReference>
<dbReference type="AlphaFoldDB" id="A0A448TX30"/>